<proteinExistence type="predicted"/>
<dbReference type="PROSITE" id="PS50262">
    <property type="entry name" value="G_PROTEIN_RECEP_F1_2"/>
    <property type="match status" value="1"/>
</dbReference>
<feature type="transmembrane region" description="Helical" evidence="5">
    <location>
        <begin position="151"/>
        <end position="170"/>
    </location>
</feature>
<organism evidence="7">
    <name type="scientific">Loa loa</name>
    <name type="common">Eye worm</name>
    <name type="synonym">Filaria loa</name>
    <dbReference type="NCBI Taxonomy" id="7209"/>
    <lineage>
        <taxon>Eukaryota</taxon>
        <taxon>Metazoa</taxon>
        <taxon>Ecdysozoa</taxon>
        <taxon>Nematoda</taxon>
        <taxon>Chromadorea</taxon>
        <taxon>Rhabditida</taxon>
        <taxon>Spirurina</taxon>
        <taxon>Spiruromorpha</taxon>
        <taxon>Filarioidea</taxon>
        <taxon>Onchocercidae</taxon>
        <taxon>Loa</taxon>
    </lineage>
</organism>
<dbReference type="GO" id="GO:0005886">
    <property type="term" value="C:plasma membrane"/>
    <property type="evidence" value="ECO:0007669"/>
    <property type="project" value="TreeGrafter"/>
</dbReference>
<dbReference type="OrthoDB" id="5864054at2759"/>
<dbReference type="InterPro" id="IPR019427">
    <property type="entry name" value="7TM_GPCR_serpentine_rcpt_Srw"/>
</dbReference>
<dbReference type="Gene3D" id="1.20.1070.10">
    <property type="entry name" value="Rhodopsin 7-helix transmembrane proteins"/>
    <property type="match status" value="2"/>
</dbReference>
<dbReference type="GeneID" id="9940338"/>
<evidence type="ECO:0000256" key="3">
    <source>
        <dbReference type="ARBA" id="ARBA00022989"/>
    </source>
</evidence>
<keyword evidence="4 5" id="KW-0472">Membrane</keyword>
<dbReference type="AlphaFoldDB" id="A0A1S0UMD7"/>
<dbReference type="InterPro" id="IPR017452">
    <property type="entry name" value="GPCR_Rhodpsn_7TM"/>
</dbReference>
<feature type="transmembrane region" description="Helical" evidence="5">
    <location>
        <begin position="68"/>
        <end position="92"/>
    </location>
</feature>
<feature type="transmembrane region" description="Helical" evidence="5">
    <location>
        <begin position="382"/>
        <end position="401"/>
    </location>
</feature>
<dbReference type="InParanoid" id="A0A1S0UMD7"/>
<dbReference type="CTD" id="9940338"/>
<evidence type="ECO:0000256" key="5">
    <source>
        <dbReference type="SAM" id="Phobius"/>
    </source>
</evidence>
<keyword evidence="2 5" id="KW-0812">Transmembrane</keyword>
<feature type="domain" description="G-protein coupled receptors family 1 profile" evidence="6">
    <location>
        <begin position="48"/>
        <end position="398"/>
    </location>
</feature>
<dbReference type="KEGG" id="loa:LOAG_16423"/>
<dbReference type="CDD" id="cd14978">
    <property type="entry name" value="7tmA_FMRFamide_R-like"/>
    <property type="match status" value="1"/>
</dbReference>
<dbReference type="Pfam" id="PF10324">
    <property type="entry name" value="7TM_GPCR_Srw"/>
    <property type="match status" value="2"/>
</dbReference>
<feature type="transmembrane region" description="Helical" evidence="5">
    <location>
        <begin position="112"/>
        <end position="139"/>
    </location>
</feature>
<dbReference type="PRINTS" id="PR00237">
    <property type="entry name" value="GPCRRHODOPSN"/>
</dbReference>
<feature type="transmembrane region" description="Helical" evidence="5">
    <location>
        <begin position="33"/>
        <end position="56"/>
    </location>
</feature>
<sequence>MNGGACEIGSVPFQNATWLFATLSHFHVTYGFIHPYIAVILCFAGTILNVMTIAVLTRPSMISPVNVLLCSVAVCDVLVMASYLVFVTHFLINAANRCLHTDYNYPWTIFTLIHAHASVILHSTSIWLTVLLAQIRVLTIRRSTFHPSTTVTIRFTVLLSLATCFIMSLFNLPNFLTFKIVKTSPELFLPCLIKYSENSSSYSKIDDDYSEQNPDYSQHDDEYPVYMLVASQGNCVKLKLAFWSNGILFKVVPCLLLTVSIIILLKVIADLSHQRRTLAQLMKRKVPKDHTTPMLVAVLSIFLITELPQGVMNVLTGIFTGDTFHQKLMKRKVPKDHTTPMLVAVLSIFLITELPQGVMNVLTGIFTGDTFHQKVYLPLGDFMDLLSLINSAVNFLIYCIMNKRFRITFLQLFCDFCANRKFSRVVEDYSRMDYAYELPGQRNRSADISRTEQLMLTSSQHRPSATSVFTSLSVTREEPSKNHRKFTGNLLTVEGNQCRRMTTVTKQEESKE</sequence>
<feature type="transmembrane region" description="Helical" evidence="5">
    <location>
        <begin position="341"/>
        <end position="362"/>
    </location>
</feature>
<dbReference type="RefSeq" id="XP_020307447.1">
    <property type="nucleotide sequence ID" value="XM_020449076.1"/>
</dbReference>
<dbReference type="OMA" id="YAHIHPY"/>
<evidence type="ECO:0000259" key="6">
    <source>
        <dbReference type="PROSITE" id="PS50262"/>
    </source>
</evidence>
<evidence type="ECO:0000256" key="2">
    <source>
        <dbReference type="ARBA" id="ARBA00022692"/>
    </source>
</evidence>
<evidence type="ECO:0000256" key="1">
    <source>
        <dbReference type="ARBA" id="ARBA00004370"/>
    </source>
</evidence>
<dbReference type="PANTHER" id="PTHR46273">
    <property type="entry name" value="MYOSUPPRESSIN RECEPTOR 1, ISOFORM B-RELATED"/>
    <property type="match status" value="1"/>
</dbReference>
<name>A0A1S0UMD7_LOALO</name>
<dbReference type="GO" id="GO:0008528">
    <property type="term" value="F:G protein-coupled peptide receptor activity"/>
    <property type="evidence" value="ECO:0007669"/>
    <property type="project" value="InterPro"/>
</dbReference>
<reference evidence="7" key="1">
    <citation type="submission" date="2012-04" db="EMBL/GenBank/DDBJ databases">
        <title>The Genome Sequence of Loa loa.</title>
        <authorList>
            <consortium name="The Broad Institute Genome Sequencing Platform"/>
            <consortium name="Broad Institute Genome Sequencing Center for Infectious Disease"/>
            <person name="Nutman T.B."/>
            <person name="Fink D.L."/>
            <person name="Russ C."/>
            <person name="Young S."/>
            <person name="Zeng Q."/>
            <person name="Gargeya S."/>
            <person name="Alvarado L."/>
            <person name="Berlin A."/>
            <person name="Chapman S.B."/>
            <person name="Chen Z."/>
            <person name="Freedman E."/>
            <person name="Gellesch M."/>
            <person name="Goldberg J."/>
            <person name="Griggs A."/>
            <person name="Gujja S."/>
            <person name="Heilman E.R."/>
            <person name="Heiman D."/>
            <person name="Howarth C."/>
            <person name="Mehta T."/>
            <person name="Neiman D."/>
            <person name="Pearson M."/>
            <person name="Roberts A."/>
            <person name="Saif S."/>
            <person name="Shea T."/>
            <person name="Shenoy N."/>
            <person name="Sisk P."/>
            <person name="Stolte C."/>
            <person name="Sykes S."/>
            <person name="White J."/>
            <person name="Yandava C."/>
            <person name="Haas B."/>
            <person name="Henn M.R."/>
            <person name="Nusbaum C."/>
            <person name="Birren B."/>
        </authorList>
    </citation>
    <scope>NUCLEOTIDE SEQUENCE [LARGE SCALE GENOMIC DNA]</scope>
</reference>
<protein>
    <recommendedName>
        <fullName evidence="6">G-protein coupled receptors family 1 profile domain-containing protein</fullName>
    </recommendedName>
</protein>
<feature type="transmembrane region" description="Helical" evidence="5">
    <location>
        <begin position="247"/>
        <end position="269"/>
    </location>
</feature>
<keyword evidence="3 5" id="KW-1133">Transmembrane helix</keyword>
<dbReference type="InterPro" id="IPR000276">
    <property type="entry name" value="GPCR_Rhodpsn"/>
</dbReference>
<dbReference type="InterPro" id="IPR053219">
    <property type="entry name" value="GPCR_Dmsr-1"/>
</dbReference>
<gene>
    <name evidence="7" type="ORF">LOAG_16423</name>
</gene>
<evidence type="ECO:0000313" key="7">
    <source>
        <dbReference type="EMBL" id="EJD76661.1"/>
    </source>
</evidence>
<dbReference type="EMBL" id="JH712068">
    <property type="protein sequence ID" value="EJD76661.1"/>
    <property type="molecule type" value="Genomic_DNA"/>
</dbReference>
<accession>A0A1S0UMD7</accession>
<dbReference type="PANTHER" id="PTHR46273:SF16">
    <property type="entry name" value="G-PROTEIN COUPLED RECEPTORS FAMILY 1 PROFILE DOMAIN-CONTAINING PROTEIN"/>
    <property type="match status" value="1"/>
</dbReference>
<dbReference type="SUPFAM" id="SSF81321">
    <property type="entry name" value="Family A G protein-coupled receptor-like"/>
    <property type="match status" value="2"/>
</dbReference>
<comment type="subcellular location">
    <subcellularLocation>
        <location evidence="1">Membrane</location>
    </subcellularLocation>
</comment>
<evidence type="ECO:0000256" key="4">
    <source>
        <dbReference type="ARBA" id="ARBA00023136"/>
    </source>
</evidence>